<evidence type="ECO:0000313" key="6">
    <source>
        <dbReference type="EMBL" id="MST84732.1"/>
    </source>
</evidence>
<evidence type="ECO:0000256" key="4">
    <source>
        <dbReference type="ARBA" id="ARBA00023163"/>
    </source>
</evidence>
<name>A0A7K0KFL2_9BACT</name>
<evidence type="ECO:0000256" key="2">
    <source>
        <dbReference type="ARBA" id="ARBA00023015"/>
    </source>
</evidence>
<dbReference type="Pfam" id="PF03466">
    <property type="entry name" value="LysR_substrate"/>
    <property type="match status" value="1"/>
</dbReference>
<dbReference type="SUPFAM" id="SSF46785">
    <property type="entry name" value="Winged helix' DNA-binding domain"/>
    <property type="match status" value="1"/>
</dbReference>
<dbReference type="PROSITE" id="PS50931">
    <property type="entry name" value="HTH_LYSR"/>
    <property type="match status" value="1"/>
</dbReference>
<organism evidence="6 7">
    <name type="scientific">Hallella mizrahii</name>
    <dbReference type="NCBI Taxonomy" id="2606637"/>
    <lineage>
        <taxon>Bacteria</taxon>
        <taxon>Pseudomonadati</taxon>
        <taxon>Bacteroidota</taxon>
        <taxon>Bacteroidia</taxon>
        <taxon>Bacteroidales</taxon>
        <taxon>Prevotellaceae</taxon>
        <taxon>Hallella</taxon>
    </lineage>
</organism>
<dbReference type="SUPFAM" id="SSF53850">
    <property type="entry name" value="Periplasmic binding protein-like II"/>
    <property type="match status" value="1"/>
</dbReference>
<dbReference type="EMBL" id="VUNG01000020">
    <property type="protein sequence ID" value="MST84732.1"/>
    <property type="molecule type" value="Genomic_DNA"/>
</dbReference>
<dbReference type="Gene3D" id="1.10.10.10">
    <property type="entry name" value="Winged helix-like DNA-binding domain superfamily/Winged helix DNA-binding domain"/>
    <property type="match status" value="1"/>
</dbReference>
<gene>
    <name evidence="6" type="ORF">FYJ73_08630</name>
</gene>
<keyword evidence="2" id="KW-0805">Transcription regulation</keyword>
<keyword evidence="3" id="KW-0238">DNA-binding</keyword>
<evidence type="ECO:0000313" key="7">
    <source>
        <dbReference type="Proteomes" id="UP000438914"/>
    </source>
</evidence>
<accession>A0A7K0KFL2</accession>
<dbReference type="InterPro" id="IPR005119">
    <property type="entry name" value="LysR_subst-bd"/>
</dbReference>
<protein>
    <submittedName>
        <fullName evidence="6">LysR family transcriptional regulator</fullName>
    </submittedName>
</protein>
<dbReference type="InterPro" id="IPR000847">
    <property type="entry name" value="LysR_HTH_N"/>
</dbReference>
<dbReference type="FunFam" id="1.10.10.10:FF:000001">
    <property type="entry name" value="LysR family transcriptional regulator"/>
    <property type="match status" value="1"/>
</dbReference>
<evidence type="ECO:0000256" key="1">
    <source>
        <dbReference type="ARBA" id="ARBA00009437"/>
    </source>
</evidence>
<dbReference type="Pfam" id="PF00126">
    <property type="entry name" value="HTH_1"/>
    <property type="match status" value="1"/>
</dbReference>
<keyword evidence="4" id="KW-0804">Transcription</keyword>
<dbReference type="GO" id="GO:0000976">
    <property type="term" value="F:transcription cis-regulatory region binding"/>
    <property type="evidence" value="ECO:0007669"/>
    <property type="project" value="TreeGrafter"/>
</dbReference>
<dbReference type="Gene3D" id="3.40.190.290">
    <property type="match status" value="1"/>
</dbReference>
<dbReference type="PANTHER" id="PTHR30126">
    <property type="entry name" value="HTH-TYPE TRANSCRIPTIONAL REGULATOR"/>
    <property type="match status" value="1"/>
</dbReference>
<evidence type="ECO:0000256" key="3">
    <source>
        <dbReference type="ARBA" id="ARBA00023125"/>
    </source>
</evidence>
<dbReference type="InterPro" id="IPR036388">
    <property type="entry name" value="WH-like_DNA-bd_sf"/>
</dbReference>
<comment type="similarity">
    <text evidence="1">Belongs to the LysR transcriptional regulatory family.</text>
</comment>
<dbReference type="GO" id="GO:0003700">
    <property type="term" value="F:DNA-binding transcription factor activity"/>
    <property type="evidence" value="ECO:0007669"/>
    <property type="project" value="InterPro"/>
</dbReference>
<reference evidence="6 7" key="1">
    <citation type="submission" date="2019-08" db="EMBL/GenBank/DDBJ databases">
        <title>In-depth cultivation of the pig gut microbiome towards novel bacterial diversity and tailored functional studies.</title>
        <authorList>
            <person name="Wylensek D."/>
            <person name="Hitch T.C.A."/>
            <person name="Clavel T."/>
        </authorList>
    </citation>
    <scope>NUCLEOTIDE SEQUENCE [LARGE SCALE GENOMIC DNA]</scope>
    <source>
        <strain evidence="6 7">LKV-178-WT-2A</strain>
    </source>
</reference>
<dbReference type="InterPro" id="IPR036390">
    <property type="entry name" value="WH_DNA-bd_sf"/>
</dbReference>
<proteinExistence type="inferred from homology"/>
<evidence type="ECO:0000259" key="5">
    <source>
        <dbReference type="PROSITE" id="PS50931"/>
    </source>
</evidence>
<dbReference type="PANTHER" id="PTHR30126:SF39">
    <property type="entry name" value="HTH-TYPE TRANSCRIPTIONAL REGULATOR CYSL"/>
    <property type="match status" value="1"/>
</dbReference>
<sequence length="297" mass="34011">MIDIRLKVFLSAAMNLSFTKASQELFISQPAISKHIQELEREYNCRLFDRLGNRIQLTHAGQLLLGHARKIQQDYQQMDYDMNSLQEKVAGELRVGASTTISQYVLPGIIADFHKRFPDIRITMLSGNSREVETALREGRIDLGMVEGIVRRPELKYHPFMDDELVPIVRTGGRLAKYDTITQERLRTVPLVLREFGSGTLDVLQKALETKHIALTDLNIEMNLGTTEGIKHYVEHTDAMGIVSIQAVRDQIYANIFKIVDIEHLKFERQFCFVEKQGASPKLQSKFKHFITSSYKS</sequence>
<feature type="domain" description="HTH lysR-type" evidence="5">
    <location>
        <begin position="1"/>
        <end position="58"/>
    </location>
</feature>
<dbReference type="AlphaFoldDB" id="A0A7K0KFL2"/>
<keyword evidence="7" id="KW-1185">Reference proteome</keyword>
<dbReference type="Proteomes" id="UP000438914">
    <property type="component" value="Unassembled WGS sequence"/>
</dbReference>
<comment type="caution">
    <text evidence="6">The sequence shown here is derived from an EMBL/GenBank/DDBJ whole genome shotgun (WGS) entry which is preliminary data.</text>
</comment>
<dbReference type="RefSeq" id="WP_154534309.1">
    <property type="nucleotide sequence ID" value="NZ_VUNG01000020.1"/>
</dbReference>
<dbReference type="PRINTS" id="PR00039">
    <property type="entry name" value="HTHLYSR"/>
</dbReference>